<sequence length="81" mass="8658">MAQHEQYLAVALAALTVLILGCWNPEALQKKNSTGQPSGHPNYLWLALFAFLVGALCCWGQNQQKRGGFNGSSGLGLGLDL</sequence>
<organism evidence="2">
    <name type="scientific">Marseillevirus LCMAC101</name>
    <dbReference type="NCBI Taxonomy" id="2506602"/>
    <lineage>
        <taxon>Viruses</taxon>
        <taxon>Varidnaviria</taxon>
        <taxon>Bamfordvirae</taxon>
        <taxon>Nucleocytoviricota</taxon>
        <taxon>Megaviricetes</taxon>
        <taxon>Pimascovirales</taxon>
        <taxon>Pimascovirales incertae sedis</taxon>
        <taxon>Marseilleviridae</taxon>
    </lineage>
</organism>
<protein>
    <recommendedName>
        <fullName evidence="3">Transmembrane protein</fullName>
    </recommendedName>
</protein>
<evidence type="ECO:0000256" key="1">
    <source>
        <dbReference type="SAM" id="Phobius"/>
    </source>
</evidence>
<reference evidence="2" key="1">
    <citation type="journal article" date="2019" name="MBio">
        <title>Virus Genomes from Deep Sea Sediments Expand the Ocean Megavirome and Support Independent Origins of Viral Gigantism.</title>
        <authorList>
            <person name="Backstrom D."/>
            <person name="Yutin N."/>
            <person name="Jorgensen S.L."/>
            <person name="Dharamshi J."/>
            <person name="Homa F."/>
            <person name="Zaremba-Niedwiedzka K."/>
            <person name="Spang A."/>
            <person name="Wolf Y.I."/>
            <person name="Koonin E.V."/>
            <person name="Ettema T.J."/>
        </authorList>
    </citation>
    <scope>NUCLEOTIDE SEQUENCE</scope>
</reference>
<feature type="transmembrane region" description="Helical" evidence="1">
    <location>
        <begin position="43"/>
        <end position="60"/>
    </location>
</feature>
<keyword evidence="1" id="KW-0472">Membrane</keyword>
<keyword evidence="1" id="KW-1133">Transmembrane helix</keyword>
<evidence type="ECO:0008006" key="3">
    <source>
        <dbReference type="Google" id="ProtNLM"/>
    </source>
</evidence>
<proteinExistence type="predicted"/>
<feature type="transmembrane region" description="Helical" evidence="1">
    <location>
        <begin position="7"/>
        <end position="23"/>
    </location>
</feature>
<accession>A0A481YR32</accession>
<dbReference type="EMBL" id="MK500327">
    <property type="protein sequence ID" value="QBK85440.1"/>
    <property type="molecule type" value="Genomic_DNA"/>
</dbReference>
<name>A0A481YR32_9VIRU</name>
<keyword evidence="1" id="KW-0812">Transmembrane</keyword>
<evidence type="ECO:0000313" key="2">
    <source>
        <dbReference type="EMBL" id="QBK85440.1"/>
    </source>
</evidence>
<gene>
    <name evidence="2" type="ORF">LCMAC101_00270</name>
</gene>